<dbReference type="Gene3D" id="3.30.1330.60">
    <property type="entry name" value="OmpA-like domain"/>
    <property type="match status" value="1"/>
</dbReference>
<dbReference type="Gene3D" id="1.25.40.590">
    <property type="entry name" value="Type IV / VI secretion system, DotU"/>
    <property type="match status" value="1"/>
</dbReference>
<dbReference type="SUPFAM" id="SSF103088">
    <property type="entry name" value="OmpA-like"/>
    <property type="match status" value="1"/>
</dbReference>
<dbReference type="InterPro" id="IPR006665">
    <property type="entry name" value="OmpA-like"/>
</dbReference>
<dbReference type="NCBIfam" id="TIGR03350">
    <property type="entry name" value="type_VI_ompA"/>
    <property type="match status" value="1"/>
</dbReference>
<dbReference type="PANTHER" id="PTHR38033:SF1">
    <property type="entry name" value="DOTU FAMILY TYPE IV_VI SECRETION SYSTEM PROTEIN"/>
    <property type="match status" value="1"/>
</dbReference>
<protein>
    <submittedName>
        <fullName evidence="5">DotU family type VI secretion system protein</fullName>
    </submittedName>
</protein>
<dbReference type="InterPro" id="IPR017733">
    <property type="entry name" value="OmpA-like_dom_proteobacteria"/>
</dbReference>
<evidence type="ECO:0000259" key="4">
    <source>
        <dbReference type="PROSITE" id="PS51123"/>
    </source>
</evidence>
<reference evidence="5 6" key="1">
    <citation type="submission" date="2020-08" db="EMBL/GenBank/DDBJ databases">
        <title>Genome sequence of Diaphorobacter aerolatus KACC 16536T.</title>
        <authorList>
            <person name="Hyun D.-W."/>
            <person name="Bae J.-W."/>
        </authorList>
    </citation>
    <scope>NUCLEOTIDE SEQUENCE [LARGE SCALE GENOMIC DNA]</scope>
    <source>
        <strain evidence="5 6">KACC 16536</strain>
    </source>
</reference>
<dbReference type="KEGG" id="daer:H9K75_02730"/>
<dbReference type="InterPro" id="IPR017732">
    <property type="entry name" value="T4/T6SS_DotU"/>
</dbReference>
<feature type="transmembrane region" description="Helical" evidence="3">
    <location>
        <begin position="231"/>
        <end position="253"/>
    </location>
</feature>
<feature type="region of interest" description="Disordered" evidence="2">
    <location>
        <begin position="525"/>
        <end position="554"/>
    </location>
</feature>
<keyword evidence="6" id="KW-1185">Reference proteome</keyword>
<dbReference type="PANTHER" id="PTHR38033">
    <property type="entry name" value="MEMBRANE PROTEIN-RELATED"/>
    <property type="match status" value="1"/>
</dbReference>
<dbReference type="RefSeq" id="WP_187724675.1">
    <property type="nucleotide sequence ID" value="NZ_CP060783.1"/>
</dbReference>
<accession>A0A7H0GLB7</accession>
<dbReference type="InterPro" id="IPR036737">
    <property type="entry name" value="OmpA-like_sf"/>
</dbReference>
<name>A0A7H0GLB7_9BURK</name>
<dbReference type="NCBIfam" id="NF005444">
    <property type="entry name" value="PRK07033.1"/>
    <property type="match status" value="1"/>
</dbReference>
<dbReference type="Pfam" id="PF00691">
    <property type="entry name" value="OmpA"/>
    <property type="match status" value="1"/>
</dbReference>
<evidence type="ECO:0000256" key="1">
    <source>
        <dbReference type="PROSITE-ProRule" id="PRU00473"/>
    </source>
</evidence>
<keyword evidence="3" id="KW-0812">Transmembrane</keyword>
<feature type="domain" description="OmpA-like" evidence="4">
    <location>
        <begin position="305"/>
        <end position="425"/>
    </location>
</feature>
<evidence type="ECO:0000256" key="3">
    <source>
        <dbReference type="SAM" id="Phobius"/>
    </source>
</evidence>
<dbReference type="Proteomes" id="UP000516028">
    <property type="component" value="Chromosome"/>
</dbReference>
<keyword evidence="3" id="KW-1133">Transmembrane helix</keyword>
<dbReference type="InterPro" id="IPR038522">
    <property type="entry name" value="T4/T6SS_DotU_sf"/>
</dbReference>
<gene>
    <name evidence="5" type="ORF">H9K75_02730</name>
</gene>
<dbReference type="NCBIfam" id="NF038228">
    <property type="entry name" value="IcmH_DotU_IVB"/>
    <property type="match status" value="1"/>
</dbReference>
<dbReference type="Pfam" id="PF09850">
    <property type="entry name" value="DotU"/>
    <property type="match status" value="1"/>
</dbReference>
<dbReference type="GO" id="GO:0016020">
    <property type="term" value="C:membrane"/>
    <property type="evidence" value="ECO:0007669"/>
    <property type="project" value="UniProtKB-UniRule"/>
</dbReference>
<dbReference type="NCBIfam" id="TIGR03349">
    <property type="entry name" value="IV_VI_DotU"/>
    <property type="match status" value="1"/>
</dbReference>
<sequence>MSSPPSFTSIDALFGTEQQPHVASDAAAGPQPGAATAQVLDLPDVVSGSNPLVMAANPVLNLVPQIRNTAQMGDPARFREFLIEKIHDFERRARSLNVAPETVVGARYCLCTLLDESAAQTPWGGSGVWSRHSLLVTFHNETWGGEKFFQLLSKLAQNPQQYRDLLELMYYCISLGLEGRFRVVDNGRAQLETLRQRLWTILRDLGVGSDDTLSPHWKGASGGGPQGWRLLPAWVVACLAALIGLGCFLWFSFSLANRSDSLFSSINGLHLNRPVVAAARPAEVRFGKFLEPEIREGLVTVHDEADRSTIVLRGDGLFASGSTNVLPAYMPVLTRIADALATRQGNVMVSGYTDNQPIRTARYPSNFELSRERAEQVAAILKSRGVAPGRLRAQGLGDAQPVADNKTAEGRARNRRVEVVLFAAPTAASAPLATNPSAAPHSLPHRRLKDDVLVETYFWFLREPRLLGVCRCLGAVVVRVVCGAAVRVCGLPAAGVHARALVDHRLPVRPVFPVVAGVVLASPTREQSPVRPHRSHQGRGRDAAQEFRCERRGR</sequence>
<evidence type="ECO:0000313" key="6">
    <source>
        <dbReference type="Proteomes" id="UP000516028"/>
    </source>
</evidence>
<dbReference type="PROSITE" id="PS51123">
    <property type="entry name" value="OMPA_2"/>
    <property type="match status" value="1"/>
</dbReference>
<proteinExistence type="predicted"/>
<dbReference type="EMBL" id="CP060783">
    <property type="protein sequence ID" value="QNP49083.1"/>
    <property type="molecule type" value="Genomic_DNA"/>
</dbReference>
<evidence type="ECO:0000256" key="2">
    <source>
        <dbReference type="SAM" id="MobiDB-lite"/>
    </source>
</evidence>
<evidence type="ECO:0000313" key="5">
    <source>
        <dbReference type="EMBL" id="QNP49083.1"/>
    </source>
</evidence>
<keyword evidence="1 3" id="KW-0472">Membrane</keyword>
<feature type="compositionally biased region" description="Basic and acidic residues" evidence="2">
    <location>
        <begin position="539"/>
        <end position="554"/>
    </location>
</feature>
<dbReference type="CDD" id="cd07185">
    <property type="entry name" value="OmpA_C-like"/>
    <property type="match status" value="1"/>
</dbReference>
<dbReference type="AlphaFoldDB" id="A0A7H0GLB7"/>
<organism evidence="5 6">
    <name type="scientific">Diaphorobacter aerolatus</name>
    <dbReference type="NCBI Taxonomy" id="1288495"/>
    <lineage>
        <taxon>Bacteria</taxon>
        <taxon>Pseudomonadati</taxon>
        <taxon>Pseudomonadota</taxon>
        <taxon>Betaproteobacteria</taxon>
        <taxon>Burkholderiales</taxon>
        <taxon>Comamonadaceae</taxon>
        <taxon>Diaphorobacter</taxon>
    </lineage>
</organism>